<dbReference type="NCBIfam" id="NF009466">
    <property type="entry name" value="PRK12826.1-2"/>
    <property type="match status" value="1"/>
</dbReference>
<gene>
    <name evidence="4" type="primary">fabG</name>
    <name evidence="4" type="ORF">GCM10012289_74540</name>
</gene>
<evidence type="ECO:0000256" key="1">
    <source>
        <dbReference type="ARBA" id="ARBA00006484"/>
    </source>
</evidence>
<accession>A0A917ZH58</accession>
<dbReference type="FunFam" id="3.40.50.720:FF:000173">
    <property type="entry name" value="3-oxoacyl-[acyl-carrier protein] reductase"/>
    <property type="match status" value="1"/>
</dbReference>
<organism evidence="4 5">
    <name type="scientific">Nonomuraea cavernae</name>
    <dbReference type="NCBI Taxonomy" id="2045107"/>
    <lineage>
        <taxon>Bacteria</taxon>
        <taxon>Bacillati</taxon>
        <taxon>Actinomycetota</taxon>
        <taxon>Actinomycetes</taxon>
        <taxon>Streptosporangiales</taxon>
        <taxon>Streptosporangiaceae</taxon>
        <taxon>Nonomuraea</taxon>
    </lineage>
</organism>
<dbReference type="PANTHER" id="PTHR42760:SF40">
    <property type="entry name" value="3-OXOACYL-[ACYL-CARRIER-PROTEIN] REDUCTASE, CHLOROPLASTIC"/>
    <property type="match status" value="1"/>
</dbReference>
<dbReference type="GO" id="GO:0016616">
    <property type="term" value="F:oxidoreductase activity, acting on the CH-OH group of donors, NAD or NADP as acceptor"/>
    <property type="evidence" value="ECO:0007669"/>
    <property type="project" value="TreeGrafter"/>
</dbReference>
<reference evidence="4" key="2">
    <citation type="submission" date="2020-09" db="EMBL/GenBank/DDBJ databases">
        <authorList>
            <person name="Sun Q."/>
            <person name="Zhou Y."/>
        </authorList>
    </citation>
    <scope>NUCLEOTIDE SEQUENCE</scope>
    <source>
        <strain evidence="4">CGMCC 4.7368</strain>
    </source>
</reference>
<comment type="caution">
    <text evidence="4">The sequence shown here is derived from an EMBL/GenBank/DDBJ whole genome shotgun (WGS) entry which is preliminary data.</text>
</comment>
<keyword evidence="5" id="KW-1185">Reference proteome</keyword>
<dbReference type="PROSITE" id="PS00061">
    <property type="entry name" value="ADH_SHORT"/>
    <property type="match status" value="1"/>
</dbReference>
<dbReference type="AlphaFoldDB" id="A0A917ZH58"/>
<dbReference type="Pfam" id="PF13561">
    <property type="entry name" value="adh_short_C2"/>
    <property type="match status" value="1"/>
</dbReference>
<dbReference type="Gene3D" id="3.40.50.720">
    <property type="entry name" value="NAD(P)-binding Rossmann-like Domain"/>
    <property type="match status" value="1"/>
</dbReference>
<dbReference type="PRINTS" id="PR00081">
    <property type="entry name" value="GDHRDH"/>
</dbReference>
<proteinExistence type="inferred from homology"/>
<dbReference type="SMART" id="SM00822">
    <property type="entry name" value="PKS_KR"/>
    <property type="match status" value="1"/>
</dbReference>
<evidence type="ECO:0000313" key="5">
    <source>
        <dbReference type="Proteomes" id="UP000646523"/>
    </source>
</evidence>
<dbReference type="SUPFAM" id="SSF51735">
    <property type="entry name" value="NAD(P)-binding Rossmann-fold domains"/>
    <property type="match status" value="1"/>
</dbReference>
<dbReference type="InterPro" id="IPR036291">
    <property type="entry name" value="NAD(P)-bd_dom_sf"/>
</dbReference>
<dbReference type="InterPro" id="IPR002347">
    <property type="entry name" value="SDR_fam"/>
</dbReference>
<dbReference type="InterPro" id="IPR057326">
    <property type="entry name" value="KR_dom"/>
</dbReference>
<dbReference type="InterPro" id="IPR020904">
    <property type="entry name" value="Sc_DH/Rdtase_CS"/>
</dbReference>
<evidence type="ECO:0000313" key="4">
    <source>
        <dbReference type="EMBL" id="GGO82703.1"/>
    </source>
</evidence>
<dbReference type="GO" id="GO:0030497">
    <property type="term" value="P:fatty acid elongation"/>
    <property type="evidence" value="ECO:0007669"/>
    <property type="project" value="TreeGrafter"/>
</dbReference>
<feature type="domain" description="Ketoreductase" evidence="3">
    <location>
        <begin position="27"/>
        <end position="210"/>
    </location>
</feature>
<dbReference type="NCBIfam" id="NF005559">
    <property type="entry name" value="PRK07231.1"/>
    <property type="match status" value="1"/>
</dbReference>
<evidence type="ECO:0000259" key="3">
    <source>
        <dbReference type="SMART" id="SM00822"/>
    </source>
</evidence>
<sequence length="266" mass="27363">MTGPTPGSPTPGGLSAGHDVGRLLDGRTAVVTGGAQGIGLAIARTFVAQGARVVLGDLDQARLAAAVEELGGAEVAAASVCDVRDGEHVDRLMATAVDSFGSLDVLVNNAGITRDATLRKMTEQQFDDVVGVHLKGCWHGLRAAAPIMREQGRGAIVNMSSLSAKVGNIGQTNYSAAKAGIVGMTKAAAKELAPRGVRVNAVQPGLIRTPMTEAMPQRIWDTKMAEIPLGRAGEPEEVAAVVLFLASDLASYLTGTVIEVTGGRSM</sequence>
<evidence type="ECO:0000256" key="2">
    <source>
        <dbReference type="ARBA" id="ARBA00023002"/>
    </source>
</evidence>
<dbReference type="RefSeq" id="WP_189128955.1">
    <property type="nucleotide sequence ID" value="NZ_BMNH01000045.1"/>
</dbReference>
<comment type="similarity">
    <text evidence="1">Belongs to the short-chain dehydrogenases/reductases (SDR) family.</text>
</comment>
<dbReference type="Proteomes" id="UP000646523">
    <property type="component" value="Unassembled WGS sequence"/>
</dbReference>
<dbReference type="PRINTS" id="PR00080">
    <property type="entry name" value="SDRFAMILY"/>
</dbReference>
<dbReference type="NCBIfam" id="NF004198">
    <property type="entry name" value="PRK05653.1-3"/>
    <property type="match status" value="1"/>
</dbReference>
<protein>
    <submittedName>
        <fullName evidence="4">3-oxoacyl-[acyl-carrier-protein] reductase</fullName>
    </submittedName>
</protein>
<reference evidence="4" key="1">
    <citation type="journal article" date="2014" name="Int. J. Syst. Evol. Microbiol.">
        <title>Complete genome sequence of Corynebacterium casei LMG S-19264T (=DSM 44701T), isolated from a smear-ripened cheese.</title>
        <authorList>
            <consortium name="US DOE Joint Genome Institute (JGI-PGF)"/>
            <person name="Walter F."/>
            <person name="Albersmeier A."/>
            <person name="Kalinowski J."/>
            <person name="Ruckert C."/>
        </authorList>
    </citation>
    <scope>NUCLEOTIDE SEQUENCE</scope>
    <source>
        <strain evidence="4">CGMCC 4.7368</strain>
    </source>
</reference>
<dbReference type="PANTHER" id="PTHR42760">
    <property type="entry name" value="SHORT-CHAIN DEHYDROGENASES/REDUCTASES FAMILY MEMBER"/>
    <property type="match status" value="1"/>
</dbReference>
<name>A0A917ZH58_9ACTN</name>
<dbReference type="EMBL" id="BMNH01000045">
    <property type="protein sequence ID" value="GGO82703.1"/>
    <property type="molecule type" value="Genomic_DNA"/>
</dbReference>
<keyword evidence="2" id="KW-0560">Oxidoreductase</keyword>